<dbReference type="GO" id="GO:0019843">
    <property type="term" value="F:rRNA binding"/>
    <property type="evidence" value="ECO:0007669"/>
    <property type="project" value="UniProtKB-UniRule"/>
</dbReference>
<dbReference type="Gene3D" id="6.10.250.3130">
    <property type="match status" value="1"/>
</dbReference>
<dbReference type="GO" id="GO:0005737">
    <property type="term" value="C:cytoplasm"/>
    <property type="evidence" value="ECO:0007669"/>
    <property type="project" value="UniProtKB-ARBA"/>
</dbReference>
<dbReference type="RefSeq" id="WP_080626566.1">
    <property type="nucleotide sequence ID" value="NZ_CP012839.1"/>
</dbReference>
<proteinExistence type="inferred from homology"/>
<accession>A0A1V0HKI4</accession>
<dbReference type="CDD" id="cd00353">
    <property type="entry name" value="Ribosomal_S15p_S13e"/>
    <property type="match status" value="1"/>
</dbReference>
<evidence type="ECO:0000256" key="1">
    <source>
        <dbReference type="ARBA" id="ARBA00022980"/>
    </source>
</evidence>
<dbReference type="GO" id="GO:0003735">
    <property type="term" value="F:structural constituent of ribosome"/>
    <property type="evidence" value="ECO:0007669"/>
    <property type="project" value="InterPro"/>
</dbReference>
<gene>
    <name evidence="3" type="primary">rpsO</name>
    <name evidence="5" type="ORF">AOQ87_01460</name>
</gene>
<evidence type="ECO:0000256" key="3">
    <source>
        <dbReference type="HAMAP-Rule" id="MF_01343"/>
    </source>
</evidence>
<dbReference type="Proteomes" id="UP000242793">
    <property type="component" value="Chromosome"/>
</dbReference>
<evidence type="ECO:0000256" key="2">
    <source>
        <dbReference type="ARBA" id="ARBA00023274"/>
    </source>
</evidence>
<comment type="function">
    <text evidence="3">One of the primary rRNA binding proteins, it binds directly to 16S rRNA where it helps nucleate assembly of the platform of the 30S subunit by binding and bridging several RNA helices of the 16S rRNA.</text>
</comment>
<dbReference type="AlphaFoldDB" id="A0A1V0HKI4"/>
<dbReference type="PANTHER" id="PTHR23321">
    <property type="entry name" value="RIBOSOMAL PROTEIN S15, BACTERIAL AND ORGANELLAR"/>
    <property type="match status" value="1"/>
</dbReference>
<dbReference type="InterPro" id="IPR009068">
    <property type="entry name" value="uS15_NS1_RNA-bd_sf"/>
</dbReference>
<evidence type="ECO:0000313" key="6">
    <source>
        <dbReference type="Proteomes" id="UP000242793"/>
    </source>
</evidence>
<dbReference type="HAMAP" id="MF_01343_B">
    <property type="entry name" value="Ribosomal_uS15_B"/>
    <property type="match status" value="1"/>
</dbReference>
<protein>
    <recommendedName>
        <fullName evidence="3">Small ribosomal subunit protein uS15</fullName>
    </recommendedName>
</protein>
<dbReference type="STRING" id="428411.AOQ87_01460"/>
<reference evidence="5 6" key="1">
    <citation type="submission" date="2015-10" db="EMBL/GenBank/DDBJ databases">
        <title>Survey of human and primate louse endosymbionts.</title>
        <authorList>
            <person name="Boyd B.M."/>
        </authorList>
    </citation>
    <scope>NUCLEOTIDE SEQUENCE [LARGE SCALE GENOMIC DNA]</scope>
    <source>
        <strain evidence="5 6">PTSK</strain>
    </source>
</reference>
<name>A0A1V0HKI4_9ENTR</name>
<organism evidence="5 6">
    <name type="scientific">Candidatus Riesia pediculischaeffi</name>
    <dbReference type="NCBI Taxonomy" id="428411"/>
    <lineage>
        <taxon>Bacteria</taxon>
        <taxon>Pseudomonadati</taxon>
        <taxon>Pseudomonadota</taxon>
        <taxon>Gammaproteobacteria</taxon>
        <taxon>Enterobacterales</taxon>
        <taxon>Enterobacteriaceae</taxon>
        <taxon>Candidatus Riesia</taxon>
    </lineage>
</organism>
<keyword evidence="2 3" id="KW-0687">Ribonucleoprotein</keyword>
<dbReference type="GO" id="GO:0006412">
    <property type="term" value="P:translation"/>
    <property type="evidence" value="ECO:0007669"/>
    <property type="project" value="UniProtKB-UniRule"/>
</dbReference>
<keyword evidence="3" id="KW-0699">rRNA-binding</keyword>
<sequence length="73" mass="8840">MKRTNTGSEEFQINTLTEKINRLVGHFSFNKKDFHSKRGFLKMVSQRKKKLEYLKRKDFNKYLSIVDDLKTRK</sequence>
<dbReference type="KEGG" id="rped:AOQ87_01460"/>
<comment type="function">
    <text evidence="3">Forms an intersubunit bridge (bridge B4) with the 23S rRNA of the 50S subunit in the ribosome.</text>
</comment>
<dbReference type="GO" id="GO:1990904">
    <property type="term" value="C:ribonucleoprotein complex"/>
    <property type="evidence" value="ECO:0007669"/>
    <property type="project" value="UniProtKB-KW"/>
</dbReference>
<dbReference type="NCBIfam" id="TIGR00952">
    <property type="entry name" value="S15_bact"/>
    <property type="match status" value="1"/>
</dbReference>
<dbReference type="InterPro" id="IPR000589">
    <property type="entry name" value="Ribosomal_uS15"/>
</dbReference>
<keyword evidence="6" id="KW-1185">Reference proteome</keyword>
<dbReference type="Gene3D" id="1.10.287.10">
    <property type="entry name" value="S15/NS1, RNA-binding"/>
    <property type="match status" value="1"/>
</dbReference>
<evidence type="ECO:0000256" key="4">
    <source>
        <dbReference type="RuleBase" id="RU003919"/>
    </source>
</evidence>
<dbReference type="EMBL" id="CP012839">
    <property type="protein sequence ID" value="ARC53338.1"/>
    <property type="molecule type" value="Genomic_DNA"/>
</dbReference>
<dbReference type="SMART" id="SM01387">
    <property type="entry name" value="Ribosomal_S15"/>
    <property type="match status" value="1"/>
</dbReference>
<dbReference type="Pfam" id="PF00312">
    <property type="entry name" value="Ribosomal_S15"/>
    <property type="match status" value="1"/>
</dbReference>
<keyword evidence="3" id="KW-0694">RNA-binding</keyword>
<dbReference type="GO" id="GO:0005840">
    <property type="term" value="C:ribosome"/>
    <property type="evidence" value="ECO:0007669"/>
    <property type="project" value="UniProtKB-KW"/>
</dbReference>
<comment type="subunit">
    <text evidence="3">Part of the 30S ribosomal subunit. Forms a bridge to the 50S subunit in the 70S ribosome, contacting the 23S rRNA.</text>
</comment>
<keyword evidence="1 3" id="KW-0689">Ribosomal protein</keyword>
<dbReference type="InterPro" id="IPR005290">
    <property type="entry name" value="Ribosomal_uS15_bac-type"/>
</dbReference>
<dbReference type="PANTHER" id="PTHR23321:SF26">
    <property type="entry name" value="SMALL RIBOSOMAL SUBUNIT PROTEIN US15M"/>
    <property type="match status" value="1"/>
</dbReference>
<comment type="similarity">
    <text evidence="3 4">Belongs to the universal ribosomal protein uS15 family.</text>
</comment>
<dbReference type="SUPFAM" id="SSF47060">
    <property type="entry name" value="S15/NS1 RNA-binding domain"/>
    <property type="match status" value="1"/>
</dbReference>
<evidence type="ECO:0000313" key="5">
    <source>
        <dbReference type="EMBL" id="ARC53338.1"/>
    </source>
</evidence>